<keyword evidence="2" id="KW-0812">Transmembrane</keyword>
<protein>
    <submittedName>
        <fullName evidence="3">3f0a8c04-6010-490a-81af-8da0d3938287</fullName>
    </submittedName>
</protein>
<keyword evidence="2" id="KW-0472">Membrane</keyword>
<proteinExistence type="predicted"/>
<organism evidence="3 4">
    <name type="scientific">Thermothielavioides terrestris</name>
    <dbReference type="NCBI Taxonomy" id="2587410"/>
    <lineage>
        <taxon>Eukaryota</taxon>
        <taxon>Fungi</taxon>
        <taxon>Dikarya</taxon>
        <taxon>Ascomycota</taxon>
        <taxon>Pezizomycotina</taxon>
        <taxon>Sordariomycetes</taxon>
        <taxon>Sordariomycetidae</taxon>
        <taxon>Sordariales</taxon>
        <taxon>Chaetomiaceae</taxon>
        <taxon>Thermothielavioides</taxon>
    </lineage>
</organism>
<keyword evidence="2" id="KW-1133">Transmembrane helix</keyword>
<reference evidence="3 4" key="1">
    <citation type="submission" date="2018-04" db="EMBL/GenBank/DDBJ databases">
        <authorList>
            <person name="Huttner S."/>
            <person name="Dainat J."/>
        </authorList>
    </citation>
    <scope>NUCLEOTIDE SEQUENCE [LARGE SCALE GENOMIC DNA]</scope>
</reference>
<feature type="region of interest" description="Disordered" evidence="1">
    <location>
        <begin position="83"/>
        <end position="103"/>
    </location>
</feature>
<dbReference type="EMBL" id="OUUZ01000001">
    <property type="protein sequence ID" value="SPQ19552.1"/>
    <property type="molecule type" value="Genomic_DNA"/>
</dbReference>
<dbReference type="AlphaFoldDB" id="A0A3S4B223"/>
<accession>A0A3S4B223</accession>
<gene>
    <name evidence="3" type="ORF">TT172_LOCUS1971</name>
</gene>
<dbReference type="Proteomes" id="UP000289323">
    <property type="component" value="Unassembled WGS sequence"/>
</dbReference>
<evidence type="ECO:0000256" key="2">
    <source>
        <dbReference type="SAM" id="Phobius"/>
    </source>
</evidence>
<feature type="transmembrane region" description="Helical" evidence="2">
    <location>
        <begin position="166"/>
        <end position="185"/>
    </location>
</feature>
<name>A0A3S4B223_9PEZI</name>
<evidence type="ECO:0000313" key="4">
    <source>
        <dbReference type="Proteomes" id="UP000289323"/>
    </source>
</evidence>
<sequence>MKPSSLYVALGAAQLAICAPLPLVMTERLYELPATAHHIAAVARTRTTYWVREPDSDRQHDTPTRSTMPQPFHAQLLPPLFKHRPSAHGESQPGQPTGGRRRHRKIDLIPLRLTVSKVDDSTEVVDLGVPAQWLPFGMRHQHHGRQDHHLLLSYGGRYFREQQNDVLVVVLVAAFVVIVVLMETWGSISRSFRGQGAIRLEETASSQPAISIRAMPDGQDDPADEKCRV</sequence>
<evidence type="ECO:0000256" key="1">
    <source>
        <dbReference type="SAM" id="MobiDB-lite"/>
    </source>
</evidence>
<evidence type="ECO:0000313" key="3">
    <source>
        <dbReference type="EMBL" id="SPQ19552.1"/>
    </source>
</evidence>